<dbReference type="EMBL" id="JBHTAJ010000133">
    <property type="protein sequence ID" value="MFC7184975.1"/>
    <property type="molecule type" value="Genomic_DNA"/>
</dbReference>
<feature type="domain" description="Luciferase-like" evidence="3">
    <location>
        <begin position="35"/>
        <end position="285"/>
    </location>
</feature>
<keyword evidence="1 4" id="KW-0560">Oxidoreductase</keyword>
<dbReference type="GO" id="GO:0016491">
    <property type="term" value="F:oxidoreductase activity"/>
    <property type="evidence" value="ECO:0007669"/>
    <property type="project" value="UniProtKB-KW"/>
</dbReference>
<gene>
    <name evidence="4" type="ORF">ACFQMG_36055</name>
</gene>
<sequence>MPNDTTRNQPPQVNAPQETTAQTDAPQDRRPDPVRVGVLLPTGSAQWGEGTDPRDLVPFALRAEELGFGSLFVNDSLLTPRIEPLTMLAALAPLTHRTTLGTGALLPFLRRPVQAAQSLASIDLLSGGRLAVAVGAGFPGRFGKPLYDLSGVPWERRFKRLDETVRLWRQLWTADGPTSFHGELLQFDEVPPATRPFAPGGPPIWLGGATPAALARTGRLYDGWLPYPPDPDDYRSGLAAVRLAATAADRRADAVTPALFVTVRLADDPEDGRRTVDAYARSTYGMSLEQVTAIQALVTGTADEVATTLGRYIDAGARHLILRIGALTLKDQHDQLERIADILPRLGQ</sequence>
<evidence type="ECO:0000256" key="1">
    <source>
        <dbReference type="ARBA" id="ARBA00023002"/>
    </source>
</evidence>
<dbReference type="RefSeq" id="WP_380233111.1">
    <property type="nucleotide sequence ID" value="NZ_JBHSVH010000002.1"/>
</dbReference>
<dbReference type="SUPFAM" id="SSF51679">
    <property type="entry name" value="Bacterial luciferase-like"/>
    <property type="match status" value="1"/>
</dbReference>
<dbReference type="Gene3D" id="3.20.20.30">
    <property type="entry name" value="Luciferase-like domain"/>
    <property type="match status" value="1"/>
</dbReference>
<protein>
    <submittedName>
        <fullName evidence="4">LLM class flavin-dependent oxidoreductase</fullName>
        <ecNumber evidence="4">1.-.-.-</ecNumber>
    </submittedName>
</protein>
<comment type="caution">
    <text evidence="4">The sequence shown here is derived from an EMBL/GenBank/DDBJ whole genome shotgun (WGS) entry which is preliminary data.</text>
</comment>
<dbReference type="PANTHER" id="PTHR43244">
    <property type="match status" value="1"/>
</dbReference>
<organism evidence="4 5">
    <name type="scientific">Kitasatospora paranensis</name>
    <dbReference type="NCBI Taxonomy" id="258053"/>
    <lineage>
        <taxon>Bacteria</taxon>
        <taxon>Bacillati</taxon>
        <taxon>Actinomycetota</taxon>
        <taxon>Actinomycetes</taxon>
        <taxon>Kitasatosporales</taxon>
        <taxon>Streptomycetaceae</taxon>
        <taxon>Kitasatospora</taxon>
    </lineage>
</organism>
<dbReference type="Pfam" id="PF00296">
    <property type="entry name" value="Bac_luciferase"/>
    <property type="match status" value="1"/>
</dbReference>
<feature type="compositionally biased region" description="Polar residues" evidence="2">
    <location>
        <begin position="1"/>
        <end position="25"/>
    </location>
</feature>
<feature type="region of interest" description="Disordered" evidence="2">
    <location>
        <begin position="1"/>
        <end position="35"/>
    </location>
</feature>
<dbReference type="PANTHER" id="PTHR43244:SF1">
    <property type="entry name" value="5,10-METHYLENETETRAHYDROMETHANOPTERIN REDUCTASE"/>
    <property type="match status" value="1"/>
</dbReference>
<evidence type="ECO:0000256" key="2">
    <source>
        <dbReference type="SAM" id="MobiDB-lite"/>
    </source>
</evidence>
<dbReference type="InterPro" id="IPR011251">
    <property type="entry name" value="Luciferase-like_dom"/>
</dbReference>
<evidence type="ECO:0000259" key="3">
    <source>
        <dbReference type="Pfam" id="PF00296"/>
    </source>
</evidence>
<reference evidence="5" key="1">
    <citation type="journal article" date="2019" name="Int. J. Syst. Evol. Microbiol.">
        <title>The Global Catalogue of Microorganisms (GCM) 10K type strain sequencing project: providing services to taxonomists for standard genome sequencing and annotation.</title>
        <authorList>
            <consortium name="The Broad Institute Genomics Platform"/>
            <consortium name="The Broad Institute Genome Sequencing Center for Infectious Disease"/>
            <person name="Wu L."/>
            <person name="Ma J."/>
        </authorList>
    </citation>
    <scope>NUCLEOTIDE SEQUENCE [LARGE SCALE GENOMIC DNA]</scope>
    <source>
        <strain evidence="5">CGMCC 1.12859</strain>
    </source>
</reference>
<keyword evidence="5" id="KW-1185">Reference proteome</keyword>
<proteinExistence type="predicted"/>
<evidence type="ECO:0000313" key="5">
    <source>
        <dbReference type="Proteomes" id="UP001596435"/>
    </source>
</evidence>
<dbReference type="Proteomes" id="UP001596435">
    <property type="component" value="Unassembled WGS sequence"/>
</dbReference>
<accession>A0ABW2GAK9</accession>
<dbReference type="InterPro" id="IPR036661">
    <property type="entry name" value="Luciferase-like_sf"/>
</dbReference>
<dbReference type="EC" id="1.-.-.-" evidence="4"/>
<evidence type="ECO:0000313" key="4">
    <source>
        <dbReference type="EMBL" id="MFC7184975.1"/>
    </source>
</evidence>
<dbReference type="InterPro" id="IPR050564">
    <property type="entry name" value="F420-G6PD/mer"/>
</dbReference>
<name>A0ABW2GAK9_9ACTN</name>